<dbReference type="EMBL" id="JAEKNR010000209">
    <property type="protein sequence ID" value="MBJ7600512.1"/>
    <property type="molecule type" value="Genomic_DNA"/>
</dbReference>
<name>A0A934KB56_9BACT</name>
<feature type="transmembrane region" description="Helical" evidence="6">
    <location>
        <begin position="51"/>
        <end position="73"/>
    </location>
</feature>
<keyword evidence="8" id="KW-1185">Reference proteome</keyword>
<feature type="transmembrane region" description="Helical" evidence="6">
    <location>
        <begin position="188"/>
        <end position="206"/>
    </location>
</feature>
<keyword evidence="2" id="KW-1003">Cell membrane</keyword>
<evidence type="ECO:0000313" key="8">
    <source>
        <dbReference type="Proteomes" id="UP000612893"/>
    </source>
</evidence>
<comment type="subcellular location">
    <subcellularLocation>
        <location evidence="1">Cell membrane</location>
        <topology evidence="1">Multi-pass membrane protein</topology>
    </subcellularLocation>
</comment>
<proteinExistence type="predicted"/>
<dbReference type="InterPro" id="IPR001123">
    <property type="entry name" value="LeuE-type"/>
</dbReference>
<keyword evidence="5 6" id="KW-0472">Membrane</keyword>
<feature type="transmembrane region" description="Helical" evidence="6">
    <location>
        <begin position="79"/>
        <end position="97"/>
    </location>
</feature>
<feature type="transmembrane region" description="Helical" evidence="6">
    <location>
        <begin position="12"/>
        <end position="39"/>
    </location>
</feature>
<evidence type="ECO:0000313" key="7">
    <source>
        <dbReference type="EMBL" id="MBJ7600512.1"/>
    </source>
</evidence>
<keyword evidence="4 6" id="KW-1133">Transmembrane helix</keyword>
<evidence type="ECO:0000256" key="5">
    <source>
        <dbReference type="ARBA" id="ARBA00023136"/>
    </source>
</evidence>
<evidence type="ECO:0000256" key="2">
    <source>
        <dbReference type="ARBA" id="ARBA00022475"/>
    </source>
</evidence>
<evidence type="ECO:0000256" key="6">
    <source>
        <dbReference type="SAM" id="Phobius"/>
    </source>
</evidence>
<comment type="caution">
    <text evidence="7">The sequence shown here is derived from an EMBL/GenBank/DDBJ whole genome shotgun (WGS) entry which is preliminary data.</text>
</comment>
<evidence type="ECO:0000256" key="1">
    <source>
        <dbReference type="ARBA" id="ARBA00004651"/>
    </source>
</evidence>
<reference evidence="7" key="1">
    <citation type="submission" date="2020-10" db="EMBL/GenBank/DDBJ databases">
        <title>Ca. Dormibacterota MAGs.</title>
        <authorList>
            <person name="Montgomery K."/>
        </authorList>
    </citation>
    <scope>NUCLEOTIDE SEQUENCE [LARGE SCALE GENOMIC DNA]</scope>
    <source>
        <strain evidence="7">SC8812_S17_10</strain>
    </source>
</reference>
<dbReference type="PANTHER" id="PTHR30086">
    <property type="entry name" value="ARGININE EXPORTER PROTEIN ARGO"/>
    <property type="match status" value="1"/>
</dbReference>
<dbReference type="PANTHER" id="PTHR30086:SF20">
    <property type="entry name" value="ARGININE EXPORTER PROTEIN ARGO-RELATED"/>
    <property type="match status" value="1"/>
</dbReference>
<organism evidence="7 8">
    <name type="scientific">Candidatus Nephthysia bennettiae</name>
    <dbReference type="NCBI Taxonomy" id="3127016"/>
    <lineage>
        <taxon>Bacteria</taxon>
        <taxon>Bacillati</taxon>
        <taxon>Candidatus Dormiibacterota</taxon>
        <taxon>Candidatus Dormibacteria</taxon>
        <taxon>Candidatus Dormibacterales</taxon>
        <taxon>Candidatus Dormibacteraceae</taxon>
        <taxon>Candidatus Nephthysia</taxon>
    </lineage>
</organism>
<feature type="transmembrane region" description="Helical" evidence="6">
    <location>
        <begin position="130"/>
        <end position="149"/>
    </location>
</feature>
<protein>
    <submittedName>
        <fullName evidence="7">LysE family transporter</fullName>
    </submittedName>
</protein>
<feature type="transmembrane region" description="Helical" evidence="6">
    <location>
        <begin position="155"/>
        <end position="176"/>
    </location>
</feature>
<dbReference type="RefSeq" id="WP_338204376.1">
    <property type="nucleotide sequence ID" value="NZ_JAEKNR010000209.1"/>
</dbReference>
<evidence type="ECO:0000256" key="4">
    <source>
        <dbReference type="ARBA" id="ARBA00022989"/>
    </source>
</evidence>
<accession>A0A934KB56</accession>
<dbReference type="GO" id="GO:0005886">
    <property type="term" value="C:plasma membrane"/>
    <property type="evidence" value="ECO:0007669"/>
    <property type="project" value="UniProtKB-SubCell"/>
</dbReference>
<evidence type="ECO:0000256" key="3">
    <source>
        <dbReference type="ARBA" id="ARBA00022692"/>
    </source>
</evidence>
<dbReference type="Pfam" id="PF01810">
    <property type="entry name" value="LysE"/>
    <property type="match status" value="1"/>
</dbReference>
<keyword evidence="3 6" id="KW-0812">Transmembrane</keyword>
<gene>
    <name evidence="7" type="ORF">JF922_20890</name>
</gene>
<dbReference type="AlphaFoldDB" id="A0A934KB56"/>
<dbReference type="Proteomes" id="UP000612893">
    <property type="component" value="Unassembled WGS sequence"/>
</dbReference>
<sequence>MPDTPLVAALRWGSIVPLVLTSLAIMGSPGPATVSLVAASSAYGVRRSLPYLVGIIAGTTAVLVAVATGITAALLAAPAIGPILIGVSAAYILWLAYHIATAPPLARQTDASGSPSLGGGTFLGVTNPKAWVAIAAVVASGHLAGAATLDAAAKIAVLIVMILVINTTWLVAGTSLAPLLRDPRRARLVNASLAVALVGATALAVFH</sequence>